<accession>A0A366I2I6</accession>
<dbReference type="RefSeq" id="WP_113921323.1">
    <property type="nucleotide sequence ID" value="NZ_QNRX01000016.1"/>
</dbReference>
<evidence type="ECO:0000313" key="3">
    <source>
        <dbReference type="Proteomes" id="UP000253490"/>
    </source>
</evidence>
<reference evidence="2 3" key="1">
    <citation type="submission" date="2018-06" db="EMBL/GenBank/DDBJ databases">
        <title>Genomic Encyclopedia of Type Strains, Phase IV (KMG-IV): sequencing the most valuable type-strain genomes for metagenomic binning, comparative biology and taxonomic classification.</title>
        <authorList>
            <person name="Goeker M."/>
        </authorList>
    </citation>
    <scope>NUCLEOTIDE SEQUENCE [LARGE SCALE GENOMIC DNA]</scope>
    <source>
        <strain evidence="2 3">DSM 22112</strain>
    </source>
</reference>
<organism evidence="2 3">
    <name type="scientific">Alkalibaculum bacchi</name>
    <dbReference type="NCBI Taxonomy" id="645887"/>
    <lineage>
        <taxon>Bacteria</taxon>
        <taxon>Bacillati</taxon>
        <taxon>Bacillota</taxon>
        <taxon>Clostridia</taxon>
        <taxon>Eubacteriales</taxon>
        <taxon>Eubacteriaceae</taxon>
        <taxon>Alkalibaculum</taxon>
    </lineage>
</organism>
<proteinExistence type="predicted"/>
<sequence>MELKKLTAVSLLTAVGVVSSHIIYLPIGMAKAFPVQHGINLLTAVFFGPAYGVGVAFAISLLRNLLGTGSLLAFPGSMIGVLLAGLLFKKGKSLIYAALGEIFGTGILGALVSYPVAKYLMGKEMALFFYVGPFILSSVVGVITGWIIFKALMKIDFIRANMEYRK</sequence>
<dbReference type="InterPro" id="IPR012652">
    <property type="entry name" value="ThiW"/>
</dbReference>
<protein>
    <submittedName>
        <fullName evidence="2">Energy coupling factor transporter S component ThiW</fullName>
    </submittedName>
</protein>
<dbReference type="EMBL" id="QNRX01000016">
    <property type="protein sequence ID" value="RBP60359.1"/>
    <property type="molecule type" value="Genomic_DNA"/>
</dbReference>
<dbReference type="Pfam" id="PF09512">
    <property type="entry name" value="ThiW"/>
    <property type="match status" value="1"/>
</dbReference>
<keyword evidence="1" id="KW-0472">Membrane</keyword>
<dbReference type="Gene3D" id="1.10.1760.20">
    <property type="match status" value="1"/>
</dbReference>
<evidence type="ECO:0000313" key="2">
    <source>
        <dbReference type="EMBL" id="RBP60359.1"/>
    </source>
</evidence>
<dbReference type="AlphaFoldDB" id="A0A366I2I6"/>
<dbReference type="NCBIfam" id="TIGR02359">
    <property type="entry name" value="thiW"/>
    <property type="match status" value="1"/>
</dbReference>
<feature type="transmembrane region" description="Helical" evidence="1">
    <location>
        <begin position="39"/>
        <end position="59"/>
    </location>
</feature>
<keyword evidence="3" id="KW-1185">Reference proteome</keyword>
<dbReference type="Proteomes" id="UP000253490">
    <property type="component" value="Unassembled WGS sequence"/>
</dbReference>
<feature type="transmembrane region" description="Helical" evidence="1">
    <location>
        <begin position="94"/>
        <end position="115"/>
    </location>
</feature>
<gene>
    <name evidence="2" type="ORF">DES36_11615</name>
</gene>
<dbReference type="OrthoDB" id="5516776at2"/>
<name>A0A366I2I6_9FIRM</name>
<dbReference type="PIRSF" id="PIRSF024534">
    <property type="entry name" value="ThiW"/>
    <property type="match status" value="1"/>
</dbReference>
<keyword evidence="1" id="KW-0812">Transmembrane</keyword>
<feature type="transmembrane region" description="Helical" evidence="1">
    <location>
        <begin position="6"/>
        <end position="27"/>
    </location>
</feature>
<keyword evidence="1" id="KW-1133">Transmembrane helix</keyword>
<feature type="transmembrane region" description="Helical" evidence="1">
    <location>
        <begin position="65"/>
        <end position="87"/>
    </location>
</feature>
<comment type="caution">
    <text evidence="2">The sequence shown here is derived from an EMBL/GenBank/DDBJ whole genome shotgun (WGS) entry which is preliminary data.</text>
</comment>
<feature type="transmembrane region" description="Helical" evidence="1">
    <location>
        <begin position="127"/>
        <end position="149"/>
    </location>
</feature>
<evidence type="ECO:0000256" key="1">
    <source>
        <dbReference type="SAM" id="Phobius"/>
    </source>
</evidence>